<evidence type="ECO:0000313" key="2">
    <source>
        <dbReference type="Proteomes" id="UP001520878"/>
    </source>
</evidence>
<evidence type="ECO:0000313" key="1">
    <source>
        <dbReference type="EMBL" id="MCC2617730.1"/>
    </source>
</evidence>
<dbReference type="EMBL" id="JAJEWP010000005">
    <property type="protein sequence ID" value="MCC2617730.1"/>
    <property type="molecule type" value="Genomic_DNA"/>
</dbReference>
<dbReference type="SUPFAM" id="SSF53850">
    <property type="entry name" value="Periplasmic binding protein-like II"/>
    <property type="match status" value="1"/>
</dbReference>
<sequence>MLCVFSRIRLIALFSLIWLPFDLSADDSASIRYLNNTDTIAEYGDYFIALLALAVDKSTPQYESVKLTAIETSMRQSRQFLSLQAHQLDVMWTVTNREREQQALPVRIPLLKGLIGHRVFLIRAKDQSRFDSITTLRQLGQLVAVQGHDWPDVAILEHAGLQVAKETWHATLGKLVQTGIVDYFPRSVLEVLPELDILGGSLAVEQQHLLVYPSAMYFFVDPSRPDLAQRLEYGLRKAIEDGSFEQLFLSYPAHKRALDTLKLEQRRVHRLDNPTLPDNTPLNDDALWMTPFSSE</sequence>
<name>A0ABS8GCZ5_9ALTE</name>
<protein>
    <submittedName>
        <fullName evidence="1">Transporter substrate-binding domain-containing protein</fullName>
    </submittedName>
</protein>
<dbReference type="RefSeq" id="WP_229162073.1">
    <property type="nucleotide sequence ID" value="NZ_JAJEWP010000005.1"/>
</dbReference>
<accession>A0ABS8GCZ5</accession>
<keyword evidence="2" id="KW-1185">Reference proteome</keyword>
<comment type="caution">
    <text evidence="1">The sequence shown here is derived from an EMBL/GenBank/DDBJ whole genome shotgun (WGS) entry which is preliminary data.</text>
</comment>
<organism evidence="1 2">
    <name type="scientific">Fluctibacter halophilus</name>
    <dbReference type="NCBI Taxonomy" id="226011"/>
    <lineage>
        <taxon>Bacteria</taxon>
        <taxon>Pseudomonadati</taxon>
        <taxon>Pseudomonadota</taxon>
        <taxon>Gammaproteobacteria</taxon>
        <taxon>Alteromonadales</taxon>
        <taxon>Alteromonadaceae</taxon>
        <taxon>Fluctibacter</taxon>
    </lineage>
</organism>
<dbReference type="Proteomes" id="UP001520878">
    <property type="component" value="Unassembled WGS sequence"/>
</dbReference>
<reference evidence="1 2" key="1">
    <citation type="submission" date="2021-10" db="EMBL/GenBank/DDBJ databases">
        <title>Draft genome of Aestuariibacter halophilus JC2043.</title>
        <authorList>
            <person name="Emsley S.A."/>
            <person name="Pfannmuller K.M."/>
            <person name="Ushijima B."/>
            <person name="Saw J.H."/>
            <person name="Videau P."/>
        </authorList>
    </citation>
    <scope>NUCLEOTIDE SEQUENCE [LARGE SCALE GENOMIC DNA]</scope>
    <source>
        <strain evidence="1 2">JC2043</strain>
    </source>
</reference>
<gene>
    <name evidence="1" type="ORF">LJ739_15870</name>
</gene>
<proteinExistence type="predicted"/>